<dbReference type="SUPFAM" id="SSF56112">
    <property type="entry name" value="Protein kinase-like (PK-like)"/>
    <property type="match status" value="1"/>
</dbReference>
<dbReference type="PROSITE" id="PS00108">
    <property type="entry name" value="PROTEIN_KINASE_ST"/>
    <property type="match status" value="1"/>
</dbReference>
<dbReference type="PANTHER" id="PTHR43289:SF34">
    <property type="entry name" value="SERINE_THREONINE-PROTEIN KINASE YBDM-RELATED"/>
    <property type="match status" value="1"/>
</dbReference>
<evidence type="ECO:0000256" key="4">
    <source>
        <dbReference type="ARBA" id="ARBA00022840"/>
    </source>
</evidence>
<dbReference type="AlphaFoldDB" id="A0A494UVC4"/>
<dbReference type="GeneID" id="93885137"/>
<dbReference type="InterPro" id="IPR000719">
    <property type="entry name" value="Prot_kinase_dom"/>
</dbReference>
<dbReference type="Pfam" id="PF00069">
    <property type="entry name" value="Pkinase"/>
    <property type="match status" value="1"/>
</dbReference>
<dbReference type="InterPro" id="IPR008271">
    <property type="entry name" value="Ser/Thr_kinase_AS"/>
</dbReference>
<keyword evidence="6" id="KW-1133">Transmembrane helix</keyword>
<keyword evidence="9" id="KW-1185">Reference proteome</keyword>
<evidence type="ECO:0000259" key="7">
    <source>
        <dbReference type="PROSITE" id="PS50011"/>
    </source>
</evidence>
<dbReference type="Gene3D" id="3.30.200.20">
    <property type="entry name" value="Phosphorylase Kinase, domain 1"/>
    <property type="match status" value="1"/>
</dbReference>
<evidence type="ECO:0000256" key="1">
    <source>
        <dbReference type="ARBA" id="ARBA00022679"/>
    </source>
</evidence>
<dbReference type="RefSeq" id="WP_121547035.1">
    <property type="nucleotide sequence ID" value="NZ_CP023407.1"/>
</dbReference>
<proteinExistence type="predicted"/>
<keyword evidence="3" id="KW-0418">Kinase</keyword>
<accession>A0A494UVC4</accession>
<evidence type="ECO:0000256" key="6">
    <source>
        <dbReference type="SAM" id="Phobius"/>
    </source>
</evidence>
<dbReference type="Proteomes" id="UP000282170">
    <property type="component" value="Chromosome"/>
</dbReference>
<dbReference type="SMART" id="SM00564">
    <property type="entry name" value="PQQ"/>
    <property type="match status" value="7"/>
</dbReference>
<evidence type="ECO:0000256" key="5">
    <source>
        <dbReference type="PROSITE-ProRule" id="PRU10141"/>
    </source>
</evidence>
<dbReference type="CDD" id="cd14014">
    <property type="entry name" value="STKc_PknB_like"/>
    <property type="match status" value="1"/>
</dbReference>
<dbReference type="InterPro" id="IPR002372">
    <property type="entry name" value="PQQ_rpt_dom"/>
</dbReference>
<evidence type="ECO:0000313" key="9">
    <source>
        <dbReference type="Proteomes" id="UP000282170"/>
    </source>
</evidence>
<sequence>MQAFTPLEAGDPERVGPYRIVGRLGAGGMGRVYLARSPGGRATAVKVVHEELAEDPAFRARFGREVAAARRVTGPFTAPVVDADPDADLPWLATAHVPGVPLGTAVATHGVWPERSLRALGSGLAEALEAIHRVDVVHRDLKPSNVLLAPDGPRVIDFGISVAADDTKLTTTGAVVGSPGYLPPEQLVGRSVGPAGDVFALGALLAYAATGTGAFGGGPAHGVNYRVVHEDPDLTGLHGELAEVVARCLAKDPLRRPGTLELVEELGRWEEADGTHGTFTRATWLPAPVAADLTALRAAPLPEEAPAAAPADPDLPTVTVGVAPTAVATARLGAPPQRASLAARLRRPALRRRTAVLAAAGTLVTLAVAAALLLPGAFSGSSGGSGGAGGTGSPTATAKQLAVQELWSREQGFNGRPVVAGGKVVVEGGDGALHALDADSGDTEWTYDELGGGADLVGVSDGLVVAYDSSGTVHAVDLDSGKRAWSVGAGPHTAPGTEFNLYLRVVVAGGTVYVNAMYDLPEDDERYGTYAVSALDAATGRLNWTRPVEYGLSHALAVEDGVLYGGMWEKGGTYFYALDADSGDQLWRYRTGEEIGGEVTAIEVSGDTVYAGDSRGVLHAVDAREGTRRWSHQPDVPSVEWFPSLVVTDGVVLGSTGFNDTGYVHAVAADSGKPLWTEQLLGEPVPHATGDGSVLYSSDTGTLYARDLRTGRPPAQTRLSTGDPAAAVDGDRVYFDGGDGRLHAGRISLTST</sequence>
<dbReference type="Gene3D" id="1.10.510.10">
    <property type="entry name" value="Transferase(Phosphotransferase) domain 1"/>
    <property type="match status" value="1"/>
</dbReference>
<organism evidence="8 9">
    <name type="scientific">Streptomyces fungicidicus</name>
    <dbReference type="NCBI Taxonomy" id="68203"/>
    <lineage>
        <taxon>Bacteria</taxon>
        <taxon>Bacillati</taxon>
        <taxon>Actinomycetota</taxon>
        <taxon>Actinomycetes</taxon>
        <taxon>Kitasatosporales</taxon>
        <taxon>Streptomycetaceae</taxon>
        <taxon>Streptomyces</taxon>
    </lineage>
</organism>
<reference evidence="8 9" key="1">
    <citation type="submission" date="2017-09" db="EMBL/GenBank/DDBJ databases">
        <authorList>
            <person name="Zhang H."/>
            <person name="Hu S."/>
            <person name="Xu J."/>
            <person name="He Z."/>
        </authorList>
    </citation>
    <scope>NUCLEOTIDE SEQUENCE [LARGE SCALE GENOMIC DNA]</scope>
    <source>
        <strain evidence="8 9">TXX3120</strain>
    </source>
</reference>
<protein>
    <recommendedName>
        <fullName evidence="7">Protein kinase domain-containing protein</fullName>
    </recommendedName>
</protein>
<name>A0A494UVC4_9ACTN</name>
<feature type="binding site" evidence="5">
    <location>
        <position position="46"/>
    </location>
    <ligand>
        <name>ATP</name>
        <dbReference type="ChEBI" id="CHEBI:30616"/>
    </ligand>
</feature>
<keyword evidence="2 5" id="KW-0547">Nucleotide-binding</keyword>
<evidence type="ECO:0000313" key="8">
    <source>
        <dbReference type="EMBL" id="AYL37505.1"/>
    </source>
</evidence>
<feature type="transmembrane region" description="Helical" evidence="6">
    <location>
        <begin position="354"/>
        <end position="374"/>
    </location>
</feature>
<dbReference type="PANTHER" id="PTHR43289">
    <property type="entry name" value="MITOGEN-ACTIVATED PROTEIN KINASE KINASE KINASE 20-RELATED"/>
    <property type="match status" value="1"/>
</dbReference>
<dbReference type="InterPro" id="IPR015943">
    <property type="entry name" value="WD40/YVTN_repeat-like_dom_sf"/>
</dbReference>
<feature type="domain" description="Protein kinase" evidence="7">
    <location>
        <begin position="18"/>
        <end position="279"/>
    </location>
</feature>
<dbReference type="Gene3D" id="2.130.10.10">
    <property type="entry name" value="YVTN repeat-like/Quinoprotein amine dehydrogenase"/>
    <property type="match status" value="1"/>
</dbReference>
<evidence type="ECO:0000256" key="2">
    <source>
        <dbReference type="ARBA" id="ARBA00022741"/>
    </source>
</evidence>
<dbReference type="InterPro" id="IPR017441">
    <property type="entry name" value="Protein_kinase_ATP_BS"/>
</dbReference>
<keyword evidence="1" id="KW-0808">Transferase</keyword>
<keyword evidence="6" id="KW-0812">Transmembrane</keyword>
<dbReference type="SUPFAM" id="SSF50998">
    <property type="entry name" value="Quinoprotein alcohol dehydrogenase-like"/>
    <property type="match status" value="2"/>
</dbReference>
<dbReference type="InterPro" id="IPR011009">
    <property type="entry name" value="Kinase-like_dom_sf"/>
</dbReference>
<dbReference type="PROSITE" id="PS50011">
    <property type="entry name" value="PROTEIN_KINASE_DOM"/>
    <property type="match status" value="1"/>
</dbReference>
<dbReference type="SMART" id="SM00220">
    <property type="entry name" value="S_TKc"/>
    <property type="match status" value="1"/>
</dbReference>
<dbReference type="GO" id="GO:0004674">
    <property type="term" value="F:protein serine/threonine kinase activity"/>
    <property type="evidence" value="ECO:0007669"/>
    <property type="project" value="TreeGrafter"/>
</dbReference>
<keyword evidence="6" id="KW-0472">Membrane</keyword>
<evidence type="ECO:0000256" key="3">
    <source>
        <dbReference type="ARBA" id="ARBA00022777"/>
    </source>
</evidence>
<dbReference type="Pfam" id="PF13360">
    <property type="entry name" value="PQQ_2"/>
    <property type="match status" value="1"/>
</dbReference>
<gene>
    <name evidence="8" type="ORF">CNQ36_20110</name>
</gene>
<dbReference type="GO" id="GO:0005524">
    <property type="term" value="F:ATP binding"/>
    <property type="evidence" value="ECO:0007669"/>
    <property type="project" value="UniProtKB-UniRule"/>
</dbReference>
<keyword evidence="4 5" id="KW-0067">ATP-binding</keyword>
<dbReference type="KEGG" id="sfug:CNQ36_20110"/>
<dbReference type="InterPro" id="IPR018391">
    <property type="entry name" value="PQQ_b-propeller_rpt"/>
</dbReference>
<dbReference type="InterPro" id="IPR011047">
    <property type="entry name" value="Quinoprotein_ADH-like_sf"/>
</dbReference>
<dbReference type="PROSITE" id="PS00107">
    <property type="entry name" value="PROTEIN_KINASE_ATP"/>
    <property type="match status" value="1"/>
</dbReference>
<dbReference type="EMBL" id="CP023407">
    <property type="protein sequence ID" value="AYL37505.1"/>
    <property type="molecule type" value="Genomic_DNA"/>
</dbReference>
<dbReference type="Gene3D" id="2.40.10.480">
    <property type="match status" value="1"/>
</dbReference>